<dbReference type="InterPro" id="IPR013324">
    <property type="entry name" value="RNA_pol_sigma_r3/r4-like"/>
</dbReference>
<protein>
    <submittedName>
        <fullName evidence="9">RNA polymerase sigma factor sigM</fullName>
    </submittedName>
</protein>
<dbReference type="SUPFAM" id="SSF88659">
    <property type="entry name" value="Sigma3 and sigma4 domains of RNA polymerase sigma factors"/>
    <property type="match status" value="1"/>
</dbReference>
<feature type="domain" description="RNA polymerase sigma-70 region 2" evidence="7">
    <location>
        <begin position="60"/>
        <end position="120"/>
    </location>
</feature>
<feature type="domain" description="RNA polymerase sigma factor 70 region 4 type 2" evidence="8">
    <location>
        <begin position="150"/>
        <end position="201"/>
    </location>
</feature>
<keyword evidence="2" id="KW-0805">Transcription regulation</keyword>
<keyword evidence="4" id="KW-0238">DNA-binding</keyword>
<dbReference type="EMBL" id="UIGB01000001">
    <property type="protein sequence ID" value="SUU83285.1"/>
    <property type="molecule type" value="Genomic_DNA"/>
</dbReference>
<dbReference type="Pfam" id="PF04542">
    <property type="entry name" value="Sigma70_r2"/>
    <property type="match status" value="1"/>
</dbReference>
<dbReference type="CDD" id="cd06171">
    <property type="entry name" value="Sigma70_r4"/>
    <property type="match status" value="1"/>
</dbReference>
<reference evidence="9 10" key="1">
    <citation type="submission" date="2018-06" db="EMBL/GenBank/DDBJ databases">
        <authorList>
            <consortium name="Pathogen Informatics"/>
            <person name="Doyle S."/>
        </authorList>
    </citation>
    <scope>NUCLEOTIDE SEQUENCE [LARGE SCALE GENOMIC DNA]</scope>
    <source>
        <strain evidence="9 10">NCTC12722</strain>
    </source>
</reference>
<dbReference type="InterPro" id="IPR036388">
    <property type="entry name" value="WH-like_DNA-bd_sf"/>
</dbReference>
<comment type="similarity">
    <text evidence="1">Belongs to the sigma-70 factor family. ECF subfamily.</text>
</comment>
<keyword evidence="5" id="KW-0804">Transcription</keyword>
<dbReference type="Gene3D" id="1.10.1740.10">
    <property type="match status" value="1"/>
</dbReference>
<sequence>MASGNQKGNPLLRVVGGSQTSRHADSTSAKRDVEWSIFMARAQAGDGEAYRRLLTEITPYLRLLVGRHHRSPQDVEDTIQDILLTIHSVRQIYDPTRPFTPWLVAISRRRIIDRLRQQGRSARRETPLNEDHETIADAETNLETRADGRSVREAVEKLPPGQREAVTLLKLQEMSLKEAADQSGMSIAALKVATHRALKSLRAILGKGDIT</sequence>
<dbReference type="OrthoDB" id="7041663at2"/>
<dbReference type="InterPro" id="IPR013249">
    <property type="entry name" value="RNA_pol_sigma70_r4_t2"/>
</dbReference>
<keyword evidence="3" id="KW-0731">Sigma factor</keyword>
<evidence type="ECO:0000256" key="3">
    <source>
        <dbReference type="ARBA" id="ARBA00023082"/>
    </source>
</evidence>
<dbReference type="InterPro" id="IPR013325">
    <property type="entry name" value="RNA_pol_sigma_r2"/>
</dbReference>
<dbReference type="PANTHER" id="PTHR43133:SF58">
    <property type="entry name" value="ECF RNA POLYMERASE SIGMA FACTOR SIGD"/>
    <property type="match status" value="1"/>
</dbReference>
<dbReference type="InterPro" id="IPR039425">
    <property type="entry name" value="RNA_pol_sigma-70-like"/>
</dbReference>
<evidence type="ECO:0000256" key="2">
    <source>
        <dbReference type="ARBA" id="ARBA00023015"/>
    </source>
</evidence>
<dbReference type="GO" id="GO:0006352">
    <property type="term" value="P:DNA-templated transcription initiation"/>
    <property type="evidence" value="ECO:0007669"/>
    <property type="project" value="InterPro"/>
</dbReference>
<evidence type="ECO:0000256" key="1">
    <source>
        <dbReference type="ARBA" id="ARBA00010641"/>
    </source>
</evidence>
<evidence type="ECO:0000259" key="7">
    <source>
        <dbReference type="Pfam" id="PF04542"/>
    </source>
</evidence>
<evidence type="ECO:0000256" key="6">
    <source>
        <dbReference type="SAM" id="MobiDB-lite"/>
    </source>
</evidence>
<evidence type="ECO:0000313" key="10">
    <source>
        <dbReference type="Proteomes" id="UP000254343"/>
    </source>
</evidence>
<dbReference type="AlphaFoldDB" id="A0A380W521"/>
<accession>A0A380W521</accession>
<dbReference type="Proteomes" id="UP000254343">
    <property type="component" value="Unassembled WGS sequence"/>
</dbReference>
<dbReference type="NCBIfam" id="TIGR02937">
    <property type="entry name" value="sigma70-ECF"/>
    <property type="match status" value="1"/>
</dbReference>
<dbReference type="PANTHER" id="PTHR43133">
    <property type="entry name" value="RNA POLYMERASE ECF-TYPE SIGMA FACTO"/>
    <property type="match status" value="1"/>
</dbReference>
<dbReference type="Gene3D" id="1.10.10.10">
    <property type="entry name" value="Winged helix-like DNA-binding domain superfamily/Winged helix DNA-binding domain"/>
    <property type="match status" value="1"/>
</dbReference>
<evidence type="ECO:0000259" key="8">
    <source>
        <dbReference type="Pfam" id="PF08281"/>
    </source>
</evidence>
<dbReference type="InterPro" id="IPR007627">
    <property type="entry name" value="RNA_pol_sigma70_r2"/>
</dbReference>
<evidence type="ECO:0000256" key="4">
    <source>
        <dbReference type="ARBA" id="ARBA00023125"/>
    </source>
</evidence>
<dbReference type="InterPro" id="IPR014284">
    <property type="entry name" value="RNA_pol_sigma-70_dom"/>
</dbReference>
<dbReference type="GO" id="GO:0003677">
    <property type="term" value="F:DNA binding"/>
    <property type="evidence" value="ECO:0007669"/>
    <property type="project" value="UniProtKB-KW"/>
</dbReference>
<dbReference type="GO" id="GO:0016987">
    <property type="term" value="F:sigma factor activity"/>
    <property type="evidence" value="ECO:0007669"/>
    <property type="project" value="UniProtKB-KW"/>
</dbReference>
<evidence type="ECO:0000313" key="9">
    <source>
        <dbReference type="EMBL" id="SUU83285.1"/>
    </source>
</evidence>
<dbReference type="Pfam" id="PF08281">
    <property type="entry name" value="Sigma70_r4_2"/>
    <property type="match status" value="1"/>
</dbReference>
<gene>
    <name evidence="9" type="primary">sigM</name>
    <name evidence="9" type="ORF">NCTC12722_00448</name>
</gene>
<dbReference type="RefSeq" id="WP_002718065.1">
    <property type="nucleotide sequence ID" value="NZ_UFSI01000001.1"/>
</dbReference>
<dbReference type="SUPFAM" id="SSF88946">
    <property type="entry name" value="Sigma2 domain of RNA polymerase sigma factors"/>
    <property type="match status" value="1"/>
</dbReference>
<name>A0A380W521_AFIFE</name>
<evidence type="ECO:0000256" key="5">
    <source>
        <dbReference type="ARBA" id="ARBA00023163"/>
    </source>
</evidence>
<proteinExistence type="inferred from homology"/>
<feature type="region of interest" description="Disordered" evidence="6">
    <location>
        <begin position="1"/>
        <end position="27"/>
    </location>
</feature>
<organism evidence="9 10">
    <name type="scientific">Afipia felis</name>
    <name type="common">Cat scratch disease bacillus</name>
    <dbReference type="NCBI Taxonomy" id="1035"/>
    <lineage>
        <taxon>Bacteria</taxon>
        <taxon>Pseudomonadati</taxon>
        <taxon>Pseudomonadota</taxon>
        <taxon>Alphaproteobacteria</taxon>
        <taxon>Hyphomicrobiales</taxon>
        <taxon>Nitrobacteraceae</taxon>
        <taxon>Afipia</taxon>
    </lineage>
</organism>